<sequence length="92" mass="10113">MSVWCQEHSEEAARLCLLCCSKNISCEKAYQGAPGKCCKSPNHEDTCCSYNSLCAPDGNCHDPDHPSSNINNNTETHTDDSESTTNKNRSED</sequence>
<feature type="region of interest" description="Disordered" evidence="1">
    <location>
        <begin position="65"/>
        <end position="92"/>
    </location>
</feature>
<reference evidence="2" key="1">
    <citation type="submission" date="2021-02" db="EMBL/GenBank/DDBJ databases">
        <authorList>
            <person name="Nowell W R."/>
        </authorList>
    </citation>
    <scope>NUCLEOTIDE SEQUENCE</scope>
</reference>
<protein>
    <submittedName>
        <fullName evidence="2">Uncharacterized protein</fullName>
    </submittedName>
</protein>
<comment type="caution">
    <text evidence="2">The sequence shown here is derived from an EMBL/GenBank/DDBJ whole genome shotgun (WGS) entry which is preliminary data.</text>
</comment>
<proteinExistence type="predicted"/>
<gene>
    <name evidence="2" type="ORF">SEV965_LOCUS34032</name>
</gene>
<dbReference type="Proteomes" id="UP000663889">
    <property type="component" value="Unassembled WGS sequence"/>
</dbReference>
<evidence type="ECO:0000313" key="2">
    <source>
        <dbReference type="EMBL" id="CAF1458239.1"/>
    </source>
</evidence>
<name>A0A815Q776_9BILA</name>
<evidence type="ECO:0000256" key="1">
    <source>
        <dbReference type="SAM" id="MobiDB-lite"/>
    </source>
</evidence>
<dbReference type="EMBL" id="CAJNOU010004883">
    <property type="protein sequence ID" value="CAF1458239.1"/>
    <property type="molecule type" value="Genomic_DNA"/>
</dbReference>
<dbReference type="AlphaFoldDB" id="A0A815Q776"/>
<organism evidence="2 3">
    <name type="scientific">Rotaria sordida</name>
    <dbReference type="NCBI Taxonomy" id="392033"/>
    <lineage>
        <taxon>Eukaryota</taxon>
        <taxon>Metazoa</taxon>
        <taxon>Spiralia</taxon>
        <taxon>Gnathifera</taxon>
        <taxon>Rotifera</taxon>
        <taxon>Eurotatoria</taxon>
        <taxon>Bdelloidea</taxon>
        <taxon>Philodinida</taxon>
        <taxon>Philodinidae</taxon>
        <taxon>Rotaria</taxon>
    </lineage>
</organism>
<accession>A0A815Q776</accession>
<evidence type="ECO:0000313" key="3">
    <source>
        <dbReference type="Proteomes" id="UP000663889"/>
    </source>
</evidence>